<evidence type="ECO:0000256" key="7">
    <source>
        <dbReference type="ARBA" id="ARBA00023242"/>
    </source>
</evidence>
<feature type="compositionally biased region" description="Low complexity" evidence="8">
    <location>
        <begin position="211"/>
        <end position="221"/>
    </location>
</feature>
<proteinExistence type="inferred from homology"/>
<feature type="compositionally biased region" description="Low complexity" evidence="8">
    <location>
        <begin position="703"/>
        <end position="721"/>
    </location>
</feature>
<dbReference type="Pfam" id="PF18296">
    <property type="entry name" value="MID_MedPIWI"/>
    <property type="match status" value="1"/>
</dbReference>
<evidence type="ECO:0000313" key="11">
    <source>
        <dbReference type="Proteomes" id="UP001190700"/>
    </source>
</evidence>
<evidence type="ECO:0000259" key="9">
    <source>
        <dbReference type="Pfam" id="PF18296"/>
    </source>
</evidence>
<dbReference type="GO" id="GO:0045944">
    <property type="term" value="P:positive regulation of transcription by RNA polymerase II"/>
    <property type="evidence" value="ECO:0007669"/>
    <property type="project" value="TreeGrafter"/>
</dbReference>
<dbReference type="InterPro" id="IPR051139">
    <property type="entry name" value="Mediator_complx_sub13"/>
</dbReference>
<evidence type="ECO:0000256" key="2">
    <source>
        <dbReference type="ARBA" id="ARBA00009354"/>
    </source>
</evidence>
<evidence type="ECO:0000256" key="6">
    <source>
        <dbReference type="ARBA" id="ARBA00023163"/>
    </source>
</evidence>
<evidence type="ECO:0000256" key="5">
    <source>
        <dbReference type="ARBA" id="ARBA00023015"/>
    </source>
</evidence>
<reference evidence="10 11" key="1">
    <citation type="journal article" date="2015" name="Genome Biol. Evol.">
        <title>Comparative Genomics of a Bacterivorous Green Alga Reveals Evolutionary Causalities and Consequences of Phago-Mixotrophic Mode of Nutrition.</title>
        <authorList>
            <person name="Burns J.A."/>
            <person name="Paasch A."/>
            <person name="Narechania A."/>
            <person name="Kim E."/>
        </authorList>
    </citation>
    <scope>NUCLEOTIDE SEQUENCE [LARGE SCALE GENOMIC DNA]</scope>
    <source>
        <strain evidence="10 11">PLY_AMNH</strain>
    </source>
</reference>
<comment type="caution">
    <text evidence="10">The sequence shown here is derived from an EMBL/GenBank/DDBJ whole genome shotgun (WGS) entry which is preliminary data.</text>
</comment>
<comment type="subcellular location">
    <subcellularLocation>
        <location evidence="1">Nucleus</location>
    </subcellularLocation>
</comment>
<keyword evidence="11" id="KW-1185">Reference proteome</keyword>
<feature type="compositionally biased region" description="Low complexity" evidence="8">
    <location>
        <begin position="684"/>
        <end position="694"/>
    </location>
</feature>
<evidence type="ECO:0000256" key="1">
    <source>
        <dbReference type="ARBA" id="ARBA00004123"/>
    </source>
</evidence>
<evidence type="ECO:0000256" key="3">
    <source>
        <dbReference type="ARBA" id="ARBA00019618"/>
    </source>
</evidence>
<dbReference type="Proteomes" id="UP001190700">
    <property type="component" value="Unassembled WGS sequence"/>
</dbReference>
<name>A0AAE0G208_9CHLO</name>
<feature type="region of interest" description="Disordered" evidence="8">
    <location>
        <begin position="1060"/>
        <end position="1080"/>
    </location>
</feature>
<keyword evidence="4" id="KW-0678">Repressor</keyword>
<evidence type="ECO:0000256" key="4">
    <source>
        <dbReference type="ARBA" id="ARBA00022491"/>
    </source>
</evidence>
<feature type="compositionally biased region" description="Polar residues" evidence="8">
    <location>
        <begin position="1200"/>
        <end position="1212"/>
    </location>
</feature>
<dbReference type="GO" id="GO:0003713">
    <property type="term" value="F:transcription coactivator activity"/>
    <property type="evidence" value="ECO:0007669"/>
    <property type="project" value="TreeGrafter"/>
</dbReference>
<organism evidence="10 11">
    <name type="scientific">Cymbomonas tetramitiformis</name>
    <dbReference type="NCBI Taxonomy" id="36881"/>
    <lineage>
        <taxon>Eukaryota</taxon>
        <taxon>Viridiplantae</taxon>
        <taxon>Chlorophyta</taxon>
        <taxon>Pyramimonadophyceae</taxon>
        <taxon>Pyramimonadales</taxon>
        <taxon>Pyramimonadaceae</taxon>
        <taxon>Cymbomonas</taxon>
    </lineage>
</organism>
<dbReference type="PANTHER" id="PTHR48249:SF3">
    <property type="entry name" value="MEDIATOR OF RNA POLYMERASE II TRANSCRIPTION SUBUNIT 13"/>
    <property type="match status" value="1"/>
</dbReference>
<feature type="compositionally biased region" description="Polar residues" evidence="8">
    <location>
        <begin position="1179"/>
        <end position="1188"/>
    </location>
</feature>
<keyword evidence="7" id="KW-0539">Nucleus</keyword>
<dbReference type="AlphaFoldDB" id="A0AAE0G208"/>
<gene>
    <name evidence="10" type="ORF">CYMTET_21438</name>
</gene>
<feature type="region of interest" description="Disordered" evidence="8">
    <location>
        <begin position="1137"/>
        <end position="1212"/>
    </location>
</feature>
<dbReference type="EMBL" id="LGRX02010552">
    <property type="protein sequence ID" value="KAK3270149.1"/>
    <property type="molecule type" value="Genomic_DNA"/>
</dbReference>
<evidence type="ECO:0000313" key="10">
    <source>
        <dbReference type="EMBL" id="KAK3270149.1"/>
    </source>
</evidence>
<sequence length="1264" mass="131510">MATDEAGNLLIKLPHTLRCCSETDASPSSVVHMRHLAQNILLSDHHQVTRFEGPKVLILPPYSEVSEKQAKEKTANSELDFGELAEDSEILIEHQRWCNALEAVRQSGTYVFQGSFPSPLATSAHPAAEVSEDCAPSVKDPPPLGEKMVFNARTPASSDIAGEVEQHCPSTYASRVTPPSQNALLASLAPYAPSSLPASDGRASTLNLPVTTGTQESQGSQGSAGVGGDTSSTPSAPGEEGGAGAARPLECLLAIARLEGVWCLLVQQALGCHDPYLELLLTLCQPAAPQHPSPAPSLGSHEGAAEAAPDSKRRKLSSSAEEGEGLTAQPEPSAAARRYDRPCRRAPHVPERRLALSDDVPRRVALELIANCLKPPLLKVKDTVIGGDHWGTLPVPSVVVGYQDDWLVTSLSTVVIWEKTPLEPYAPRKAVSYYAICPEGMTDCTTDFFSQLSVMYSACRLGSHKAAVAGGAGDAAGGAGASSPWLVEVAPSATRDGCCGGGGQLNYEDALKKLTETIRHRHPPHALIVVYLVAPFASPGSAMCSLLQACLDLGRASPALPAGAYDHPDGLSMQDSKRSLTLQTVPMEMVLAGAHTCPPRHMRALAFSVFSKVRHLRTQPASAQAVWARGDARPAASGAAPPQQLQTCHEPLMVLGAPPAPFSGGGAASPATPMLVQSPPLSPHSPARPLRSPRSPAPPPAHASPLGGASAVGGSSAPAPVQRPATSAVAAAQAAAAAALARPAPRPLPPQRLPFYTEPGGDVVFAPSSGAGAHSMSQRGDASQAPGGASSSKGAGGFGPRSPLQRPSPLGLPPLQRAGYRHGEPLEAYPGGAPQGMAGRIMAEAEEDQELHMCYAPLETCTGRFLGIVRVWTDARGELLEADLDLAFSTSSKSASRHDEAAMQSLGADEAAAQLLAGRETEASLNSEWHACVARALQQGVFLRNAGRRHAPTPANSAPPPPLVVARLGGFTPGELRAWHSMLIGQLSAILLRGGGGAESTAPGSEENADSCSSQREARGEDLDQGPGCSGAEDARWRQPIDWAQLGDVELVGVREGALCEPGEERGATGAASRSQHMEDGVSVASSSQIRYGRLPDRGDTVFIITGNTGPAAVEDFFDSGAAQGRLLEVTPEAAFPGRAASEERPRPAGCEAGEGHGAGSTSKIPLTTDTAAHGTPDAANTAQTVTSGEPPGSKDTIRAQATTSHQAPFSRQRASQVAEQFYKFSVLGHSSGSLLPMHCAVARRLCRILGQLATLAPTDDAWH</sequence>
<feature type="domain" description="MID" evidence="9">
    <location>
        <begin position="429"/>
        <end position="614"/>
    </location>
</feature>
<accession>A0AAE0G208</accession>
<feature type="region of interest" description="Disordered" evidence="8">
    <location>
        <begin position="656"/>
        <end position="721"/>
    </location>
</feature>
<comment type="similarity">
    <text evidence="2">Belongs to the Mediator complex subunit 13 family.</text>
</comment>
<feature type="compositionally biased region" description="Polar residues" evidence="8">
    <location>
        <begin position="1161"/>
        <end position="1171"/>
    </location>
</feature>
<keyword evidence="6" id="KW-0804">Transcription</keyword>
<feature type="region of interest" description="Disordered" evidence="8">
    <location>
        <begin position="196"/>
        <end position="244"/>
    </location>
</feature>
<dbReference type="PANTHER" id="PTHR48249">
    <property type="entry name" value="MEDIATOR OF RNA POLYMERASE II TRANSCRIPTION SUBUNIT 13"/>
    <property type="match status" value="1"/>
</dbReference>
<feature type="region of interest" description="Disordered" evidence="8">
    <location>
        <begin position="289"/>
        <end position="342"/>
    </location>
</feature>
<dbReference type="InterPro" id="IPR041285">
    <property type="entry name" value="MID_MedPIWI"/>
</dbReference>
<dbReference type="GO" id="GO:0016592">
    <property type="term" value="C:mediator complex"/>
    <property type="evidence" value="ECO:0007669"/>
    <property type="project" value="TreeGrafter"/>
</dbReference>
<feature type="region of interest" description="Disordered" evidence="8">
    <location>
        <begin position="741"/>
        <end position="826"/>
    </location>
</feature>
<protein>
    <recommendedName>
        <fullName evidence="3">Mediator of RNA polymerase II transcription subunit 13</fullName>
    </recommendedName>
</protein>
<evidence type="ECO:0000256" key="8">
    <source>
        <dbReference type="SAM" id="MobiDB-lite"/>
    </source>
</evidence>
<feature type="compositionally biased region" description="Low complexity" evidence="8">
    <location>
        <begin position="780"/>
        <end position="793"/>
    </location>
</feature>
<feature type="region of interest" description="Disordered" evidence="8">
    <location>
        <begin position="994"/>
        <end position="1036"/>
    </location>
</feature>
<keyword evidence="5" id="KW-0805">Transcription regulation</keyword>